<dbReference type="GO" id="GO:0160141">
    <property type="term" value="F:23S rRNA pseudouridine(955/2504/2580) synthase activity"/>
    <property type="evidence" value="ECO:0007669"/>
    <property type="project" value="UniProtKB-EC"/>
</dbReference>
<dbReference type="CDD" id="cd02869">
    <property type="entry name" value="PseudoU_synth_RluA_like"/>
    <property type="match status" value="1"/>
</dbReference>
<keyword evidence="3" id="KW-1185">Reference proteome</keyword>
<dbReference type="InterPro" id="IPR006145">
    <property type="entry name" value="PsdUridine_synth_RsuA/RluA"/>
</dbReference>
<dbReference type="PROSITE" id="PS01129">
    <property type="entry name" value="PSI_RLU"/>
    <property type="match status" value="1"/>
</dbReference>
<evidence type="ECO:0000259" key="1">
    <source>
        <dbReference type="Pfam" id="PF00849"/>
    </source>
</evidence>
<dbReference type="GO" id="GO:0000455">
    <property type="term" value="P:enzyme-directed rRNA pseudouridine synthesis"/>
    <property type="evidence" value="ECO:0007669"/>
    <property type="project" value="TreeGrafter"/>
</dbReference>
<dbReference type="GeneID" id="303367572"/>
<organism evidence="2 3">
    <name type="scientific">Treponema berlinense</name>
    <dbReference type="NCBI Taxonomy" id="225004"/>
    <lineage>
        <taxon>Bacteria</taxon>
        <taxon>Pseudomonadati</taxon>
        <taxon>Spirochaetota</taxon>
        <taxon>Spirochaetia</taxon>
        <taxon>Spirochaetales</taxon>
        <taxon>Treponemataceae</taxon>
        <taxon>Treponema</taxon>
    </lineage>
</organism>
<dbReference type="EMBL" id="FUXC01000007">
    <property type="protein sequence ID" value="SJZ82921.1"/>
    <property type="molecule type" value="Genomic_DNA"/>
</dbReference>
<dbReference type="Pfam" id="PF00849">
    <property type="entry name" value="PseudoU_synth_2"/>
    <property type="match status" value="1"/>
</dbReference>
<dbReference type="RefSeq" id="WP_078931080.1">
    <property type="nucleotide sequence ID" value="NZ_FUXC01000007.1"/>
</dbReference>
<dbReference type="AlphaFoldDB" id="A0A1T4NUK3"/>
<gene>
    <name evidence="2" type="ORF">SAMN02745152_01335</name>
</gene>
<accession>A0A1T4NUK3</accession>
<name>A0A1T4NUK3_9SPIR</name>
<proteinExistence type="predicted"/>
<reference evidence="2 3" key="1">
    <citation type="submission" date="2017-02" db="EMBL/GenBank/DDBJ databases">
        <authorList>
            <person name="Peterson S.W."/>
        </authorList>
    </citation>
    <scope>NUCLEOTIDE SEQUENCE [LARGE SCALE GENOMIC DNA]</scope>
    <source>
        <strain evidence="2 3">ATCC BAA-909</strain>
    </source>
</reference>
<dbReference type="SUPFAM" id="SSF55120">
    <property type="entry name" value="Pseudouridine synthase"/>
    <property type="match status" value="1"/>
</dbReference>
<evidence type="ECO:0000313" key="2">
    <source>
        <dbReference type="EMBL" id="SJZ82921.1"/>
    </source>
</evidence>
<dbReference type="InterPro" id="IPR050188">
    <property type="entry name" value="RluA_PseudoU_synthase"/>
</dbReference>
<dbReference type="PANTHER" id="PTHR21600:SF92">
    <property type="entry name" value="RIBOSOMAL LARGE SUBUNIT PSEUDOURIDINE SYNTHASE C"/>
    <property type="match status" value="1"/>
</dbReference>
<evidence type="ECO:0000313" key="3">
    <source>
        <dbReference type="Proteomes" id="UP000190395"/>
    </source>
</evidence>
<dbReference type="PANTHER" id="PTHR21600">
    <property type="entry name" value="MITOCHONDRIAL RNA PSEUDOURIDINE SYNTHASE"/>
    <property type="match status" value="1"/>
</dbReference>
<feature type="domain" description="Pseudouridine synthase RsuA/RluA-like" evidence="1">
    <location>
        <begin position="13"/>
        <end position="175"/>
    </location>
</feature>
<protein>
    <submittedName>
        <fullName evidence="2">23S rRNA pseudouridine955/2504/2580 synthase</fullName>
    </submittedName>
</protein>
<dbReference type="STRING" id="225004.SAMN02745152_01335"/>
<dbReference type="Proteomes" id="UP000190395">
    <property type="component" value="Unassembled WGS sequence"/>
</dbReference>
<sequence>MKNIQIVYENEEILLINKEAGMSVQGGAGIAHSLDEELSKQLGYKVFLVHRLDKETSGLMVVAKSAAAANKWIGLIAGKQVKKEYTAVCFALPCVNGKTALAGTLKDNVVKAGRELNAVTDFKVLKSGKVKIVPESEIAVKNTKSAFESEEIELSVLHLTLGTGRMHQIRIHLAKAGCPIVQDDKHGNFKLNKKARKLGLKRLCLAATTITLPIDGKKTVFNVELPEHIKKAVELL</sequence>
<dbReference type="Gene3D" id="3.30.2350.10">
    <property type="entry name" value="Pseudouridine synthase"/>
    <property type="match status" value="1"/>
</dbReference>
<dbReference type="InterPro" id="IPR020103">
    <property type="entry name" value="PsdUridine_synth_cat_dom_sf"/>
</dbReference>
<dbReference type="InterPro" id="IPR006224">
    <property type="entry name" value="PsdUridine_synth_RluA-like_CS"/>
</dbReference>
<dbReference type="GO" id="GO:0003723">
    <property type="term" value="F:RNA binding"/>
    <property type="evidence" value="ECO:0007669"/>
    <property type="project" value="InterPro"/>
</dbReference>
<dbReference type="OrthoDB" id="305739at2"/>